<name>A0A1M5ZD66_9VIBR</name>
<reference evidence="1 2" key="1">
    <citation type="submission" date="2016-11" db="EMBL/GenBank/DDBJ databases">
        <authorList>
            <person name="Jaros S."/>
            <person name="Januszkiewicz K."/>
            <person name="Wedrychowicz H."/>
        </authorList>
    </citation>
    <scope>NUCLEOTIDE SEQUENCE [LARGE SCALE GENOMIC DNA]</scope>
    <source>
        <strain evidence="1 2">CECT 7868</strain>
    </source>
</reference>
<protein>
    <recommendedName>
        <fullName evidence="3">Glycosyltransferase 52 family protein</fullName>
    </recommendedName>
</protein>
<dbReference type="OrthoDB" id="6350315at2"/>
<gene>
    <name evidence="1" type="ORF">VA7868_02582</name>
</gene>
<sequence>MNIFLVTSPFQYICANEAREAYRTKNNLLILFEQNNLIGQKQMSSLLNEQDWDRVLRYPRNKRTTITPRVIRDIKKYSKGNLNNLFYSEYCSWRSKLIIRNLAFKKHIFFDDGTMTFFDYYDHIEPKSVFYRPRWIQDFILKFSGIKPIGKLGFFENTEIFSIFHFPDCVVSYKENTLTLLKERINSRRHQMVPHNIFIGQGSIDEKGRISIDEYLESIKSALSHSEQSLIYIPHRTEAEHVSKEIKKLEGIIYHQPQFPIEIELIEHGFIPNEIIGLSSTALYTLSKIYPDAKIRLIEHKYMTSSRDNRIQSYLLDYFHNRSLPELRKSQIVRS</sequence>
<dbReference type="Proteomes" id="UP000184608">
    <property type="component" value="Unassembled WGS sequence"/>
</dbReference>
<accession>A0A1M5ZD66</accession>
<organism evidence="1 2">
    <name type="scientific">Vibrio aerogenes CECT 7868</name>
    <dbReference type="NCBI Taxonomy" id="1216006"/>
    <lineage>
        <taxon>Bacteria</taxon>
        <taxon>Pseudomonadati</taxon>
        <taxon>Pseudomonadota</taxon>
        <taxon>Gammaproteobacteria</taxon>
        <taxon>Vibrionales</taxon>
        <taxon>Vibrionaceae</taxon>
        <taxon>Vibrio</taxon>
    </lineage>
</organism>
<dbReference type="InterPro" id="IPR010866">
    <property type="entry name" value="A-2_8-polyST"/>
</dbReference>
<dbReference type="EMBL" id="FQXZ01000027">
    <property type="protein sequence ID" value="SHI22124.1"/>
    <property type="molecule type" value="Genomic_DNA"/>
</dbReference>
<evidence type="ECO:0000313" key="1">
    <source>
        <dbReference type="EMBL" id="SHI22124.1"/>
    </source>
</evidence>
<keyword evidence="2" id="KW-1185">Reference proteome</keyword>
<dbReference type="Pfam" id="PF07388">
    <property type="entry name" value="A-2_8-polyST"/>
    <property type="match status" value="1"/>
</dbReference>
<proteinExistence type="predicted"/>
<dbReference type="AlphaFoldDB" id="A0A1M5ZD66"/>
<dbReference type="STRING" id="1216006.VA7868_02582"/>
<evidence type="ECO:0008006" key="3">
    <source>
        <dbReference type="Google" id="ProtNLM"/>
    </source>
</evidence>
<evidence type="ECO:0000313" key="2">
    <source>
        <dbReference type="Proteomes" id="UP000184608"/>
    </source>
</evidence>